<proteinExistence type="predicted"/>
<evidence type="ECO:0000313" key="3">
    <source>
        <dbReference type="Proteomes" id="UP000323000"/>
    </source>
</evidence>
<dbReference type="PANTHER" id="PTHR24121:SF21">
    <property type="entry name" value="ANKYRIN REPEAT FAMILY PROTEIN"/>
    <property type="match status" value="1"/>
</dbReference>
<dbReference type="AlphaFoldDB" id="A0A5C7GU26"/>
<dbReference type="PANTHER" id="PTHR24121">
    <property type="entry name" value="NO MECHANORECEPTOR POTENTIAL C, ISOFORM D-RELATED"/>
    <property type="match status" value="1"/>
</dbReference>
<feature type="compositionally biased region" description="Low complexity" evidence="1">
    <location>
        <begin position="394"/>
        <end position="431"/>
    </location>
</feature>
<dbReference type="InterPro" id="IPR002110">
    <property type="entry name" value="Ankyrin_rpt"/>
</dbReference>
<organism evidence="2 3">
    <name type="scientific">Acer yangbiense</name>
    <dbReference type="NCBI Taxonomy" id="1000413"/>
    <lineage>
        <taxon>Eukaryota</taxon>
        <taxon>Viridiplantae</taxon>
        <taxon>Streptophyta</taxon>
        <taxon>Embryophyta</taxon>
        <taxon>Tracheophyta</taxon>
        <taxon>Spermatophyta</taxon>
        <taxon>Magnoliopsida</taxon>
        <taxon>eudicotyledons</taxon>
        <taxon>Gunneridae</taxon>
        <taxon>Pentapetalae</taxon>
        <taxon>rosids</taxon>
        <taxon>malvids</taxon>
        <taxon>Sapindales</taxon>
        <taxon>Sapindaceae</taxon>
        <taxon>Hippocastanoideae</taxon>
        <taxon>Acereae</taxon>
        <taxon>Acer</taxon>
    </lineage>
</organism>
<name>A0A5C7GU26_9ROSI</name>
<sequence>MKMEGGRNYEISEGGRNENDNRAYWDLHEAAAKGDWGKAEEIFKGVGDEHSVVRHTALQAAVLAGHSDFVQKLLRSSYMKKEDLESENVDGNTAFGVAAMLGNIGVVLMMLKKNKDLVNIRDKNGRLPVQMAASLGHKDMVKCLYIPTRDDFNDEDRILLLLTLIDNDIYDVALSMVEEFPTLAVSRENVPGGNGETALHALARKPLMTLNEFGNSKQGIHKRFCYRFISSNTVEKKRMDPEGRKLLEVLWEKIVNQLDYNQISELISKPSTLISDAAKEGNFEFISILISKQPNAILNFDENGYTLFHTAVEYRHEKIFELIDKNPSIKNVIVALKVGKEEKNTILHLAAKLPPEQNRLKVIAGAALQMQREMWWFKLSSPAAGTAAEPVPLSPRSAASSSSTSVAQSESPGLLPPAISACSESTTSTAAPRLSTTGQGQGYEIRHVNMAPHMQHEDRWQHVIL</sequence>
<reference evidence="3" key="1">
    <citation type="journal article" date="2019" name="Gigascience">
        <title>De novo genome assembly of the endangered Acer yangbiense, a plant species with extremely small populations endemic to Yunnan Province, China.</title>
        <authorList>
            <person name="Yang J."/>
            <person name="Wariss H.M."/>
            <person name="Tao L."/>
            <person name="Zhang R."/>
            <person name="Yun Q."/>
            <person name="Hollingsworth P."/>
            <person name="Dao Z."/>
            <person name="Luo G."/>
            <person name="Guo H."/>
            <person name="Ma Y."/>
            <person name="Sun W."/>
        </authorList>
    </citation>
    <scope>NUCLEOTIDE SEQUENCE [LARGE SCALE GENOMIC DNA]</scope>
    <source>
        <strain evidence="3">cv. Malutang</strain>
    </source>
</reference>
<feature type="region of interest" description="Disordered" evidence="1">
    <location>
        <begin position="388"/>
        <end position="439"/>
    </location>
</feature>
<dbReference type="SUPFAM" id="SSF140860">
    <property type="entry name" value="Pseudo ankyrin repeat-like"/>
    <property type="match status" value="1"/>
</dbReference>
<dbReference type="Gene3D" id="1.25.40.20">
    <property type="entry name" value="Ankyrin repeat-containing domain"/>
    <property type="match status" value="2"/>
</dbReference>
<protein>
    <submittedName>
        <fullName evidence="2">Uncharacterized protein</fullName>
    </submittedName>
</protein>
<dbReference type="SMART" id="SM00248">
    <property type="entry name" value="ANK"/>
    <property type="match status" value="4"/>
</dbReference>
<dbReference type="Pfam" id="PF12796">
    <property type="entry name" value="Ank_2"/>
    <property type="match status" value="2"/>
</dbReference>
<evidence type="ECO:0000313" key="2">
    <source>
        <dbReference type="EMBL" id="TXG48294.1"/>
    </source>
</evidence>
<gene>
    <name evidence="2" type="ORF">EZV62_027588</name>
</gene>
<dbReference type="InterPro" id="IPR036770">
    <property type="entry name" value="Ankyrin_rpt-contain_sf"/>
</dbReference>
<dbReference type="OrthoDB" id="194358at2759"/>
<dbReference type="EMBL" id="VAHF01000013">
    <property type="protein sequence ID" value="TXG48294.1"/>
    <property type="molecule type" value="Genomic_DNA"/>
</dbReference>
<evidence type="ECO:0000256" key="1">
    <source>
        <dbReference type="SAM" id="MobiDB-lite"/>
    </source>
</evidence>
<dbReference type="Proteomes" id="UP000323000">
    <property type="component" value="Chromosome 13"/>
</dbReference>
<comment type="caution">
    <text evidence="2">The sequence shown here is derived from an EMBL/GenBank/DDBJ whole genome shotgun (WGS) entry which is preliminary data.</text>
</comment>
<accession>A0A5C7GU26</accession>
<keyword evidence="3" id="KW-1185">Reference proteome</keyword>
<dbReference type="SUPFAM" id="SSF48403">
    <property type="entry name" value="Ankyrin repeat"/>
    <property type="match status" value="1"/>
</dbReference>